<keyword evidence="7" id="KW-1185">Reference proteome</keyword>
<dbReference type="SUPFAM" id="SSF51569">
    <property type="entry name" value="Aldolase"/>
    <property type="match status" value="1"/>
</dbReference>
<evidence type="ECO:0000313" key="7">
    <source>
        <dbReference type="Proteomes" id="UP000253209"/>
    </source>
</evidence>
<reference evidence="6 7" key="1">
    <citation type="submission" date="2018-05" db="EMBL/GenBank/DDBJ databases">
        <title>Mucilaginibacter hurinus sp. nov., isolated from briquette warehouse soil.</title>
        <authorList>
            <person name="Choi L."/>
        </authorList>
    </citation>
    <scope>NUCLEOTIDE SEQUENCE [LARGE SCALE GENOMIC DNA]</scope>
    <source>
        <strain evidence="6 7">ZR32</strain>
    </source>
</reference>
<gene>
    <name evidence="6" type="ORF">DJ568_04590</name>
</gene>
<evidence type="ECO:0000256" key="3">
    <source>
        <dbReference type="ARBA" id="ARBA00011233"/>
    </source>
</evidence>
<dbReference type="InterPro" id="IPR000887">
    <property type="entry name" value="Aldlse_KDPG_KHG"/>
</dbReference>
<dbReference type="PANTHER" id="PTHR30246">
    <property type="entry name" value="2-KETO-3-DEOXY-6-PHOSPHOGLUCONATE ALDOLASE"/>
    <property type="match status" value="1"/>
</dbReference>
<dbReference type="EMBL" id="QGDC01000002">
    <property type="protein sequence ID" value="RCH56030.1"/>
    <property type="molecule type" value="Genomic_DNA"/>
</dbReference>
<protein>
    <submittedName>
        <fullName evidence="6">2-dehydro-3-deoxyphosphogluconate aldolase</fullName>
    </submittedName>
</protein>
<comment type="caution">
    <text evidence="6">The sequence shown here is derived from an EMBL/GenBank/DDBJ whole genome shotgun (WGS) entry which is preliminary data.</text>
</comment>
<evidence type="ECO:0000256" key="2">
    <source>
        <dbReference type="ARBA" id="ARBA00006906"/>
    </source>
</evidence>
<dbReference type="RefSeq" id="WP_114004067.1">
    <property type="nucleotide sequence ID" value="NZ_QGDC01000002.1"/>
</dbReference>
<keyword evidence="4" id="KW-0456">Lyase</keyword>
<dbReference type="PANTHER" id="PTHR30246:SF1">
    <property type="entry name" value="2-DEHYDRO-3-DEOXY-6-PHOSPHOGALACTONATE ALDOLASE-RELATED"/>
    <property type="match status" value="1"/>
</dbReference>
<evidence type="ECO:0000313" key="6">
    <source>
        <dbReference type="EMBL" id="RCH56030.1"/>
    </source>
</evidence>
<dbReference type="InterPro" id="IPR013785">
    <property type="entry name" value="Aldolase_TIM"/>
</dbReference>
<evidence type="ECO:0000256" key="4">
    <source>
        <dbReference type="ARBA" id="ARBA00023239"/>
    </source>
</evidence>
<dbReference type="CDD" id="cd00452">
    <property type="entry name" value="KDPG_aldolase"/>
    <property type="match status" value="1"/>
</dbReference>
<evidence type="ECO:0000256" key="5">
    <source>
        <dbReference type="ARBA" id="ARBA00023277"/>
    </source>
</evidence>
<evidence type="ECO:0000256" key="1">
    <source>
        <dbReference type="ARBA" id="ARBA00004761"/>
    </source>
</evidence>
<comment type="subunit">
    <text evidence="3">Homotrimer.</text>
</comment>
<dbReference type="Gene3D" id="3.20.20.70">
    <property type="entry name" value="Aldolase class I"/>
    <property type="match status" value="1"/>
</dbReference>
<comment type="similarity">
    <text evidence="2">Belongs to the KHG/KDPG aldolase family.</text>
</comment>
<dbReference type="Pfam" id="PF01081">
    <property type="entry name" value="Aldolase"/>
    <property type="match status" value="1"/>
</dbReference>
<dbReference type="Proteomes" id="UP000253209">
    <property type="component" value="Unassembled WGS sequence"/>
</dbReference>
<comment type="pathway">
    <text evidence="1">Carbohydrate acid metabolism.</text>
</comment>
<dbReference type="GO" id="GO:0016829">
    <property type="term" value="F:lyase activity"/>
    <property type="evidence" value="ECO:0007669"/>
    <property type="project" value="UniProtKB-KW"/>
</dbReference>
<accession>A0A367GRY3</accession>
<dbReference type="AlphaFoldDB" id="A0A367GRY3"/>
<name>A0A367GRY3_9SPHI</name>
<dbReference type="OrthoDB" id="9802667at2"/>
<keyword evidence="5" id="KW-0119">Carbohydrate metabolism</keyword>
<proteinExistence type="inferred from homology"/>
<dbReference type="NCBIfam" id="TIGR01182">
    <property type="entry name" value="eda"/>
    <property type="match status" value="1"/>
</dbReference>
<sequence length="207" mass="21725">MSTLEQILEHKIVAIIRGADPNEVSRIAEALYAGGIRILEITLNSASPLAVIKKVSERMGDRMVIGAGTVLEVQEACDAVAAGAKFVLSPVVDQEVIRAAKDLGVVSIPGAYTATEVYRAYKCGADIVKVFPATSPAYIKDLTGPLPQIPLLPTGGISLQNIAEYKKAGAVGFGMGTALVNTKLSVTEQYLADITANAKMLVEAIKA</sequence>
<organism evidence="6 7">
    <name type="scientific">Mucilaginibacter hurinus</name>
    <dbReference type="NCBI Taxonomy" id="2201324"/>
    <lineage>
        <taxon>Bacteria</taxon>
        <taxon>Pseudomonadati</taxon>
        <taxon>Bacteroidota</taxon>
        <taxon>Sphingobacteriia</taxon>
        <taxon>Sphingobacteriales</taxon>
        <taxon>Sphingobacteriaceae</taxon>
        <taxon>Mucilaginibacter</taxon>
    </lineage>
</organism>